<evidence type="ECO:0000313" key="3">
    <source>
        <dbReference type="Proteomes" id="UP000489600"/>
    </source>
</evidence>
<comment type="caution">
    <text evidence="2">The sequence shown here is derived from an EMBL/GenBank/DDBJ whole genome shotgun (WGS) entry which is preliminary data.</text>
</comment>
<reference evidence="2" key="1">
    <citation type="submission" date="2019-07" db="EMBL/GenBank/DDBJ databases">
        <authorList>
            <person name="Dittberner H."/>
        </authorList>
    </citation>
    <scope>NUCLEOTIDE SEQUENCE [LARGE SCALE GENOMIC DNA]</scope>
</reference>
<feature type="compositionally biased region" description="Polar residues" evidence="1">
    <location>
        <begin position="68"/>
        <end position="81"/>
    </location>
</feature>
<dbReference type="Proteomes" id="UP000489600">
    <property type="component" value="Unassembled WGS sequence"/>
</dbReference>
<dbReference type="OrthoDB" id="10588262at2759"/>
<name>A0A565AUW5_9BRAS</name>
<proteinExistence type="predicted"/>
<gene>
    <name evidence="2" type="ORF">ANE_LOCUS3602</name>
</gene>
<dbReference type="AlphaFoldDB" id="A0A565AUW5"/>
<organism evidence="2 3">
    <name type="scientific">Arabis nemorensis</name>
    <dbReference type="NCBI Taxonomy" id="586526"/>
    <lineage>
        <taxon>Eukaryota</taxon>
        <taxon>Viridiplantae</taxon>
        <taxon>Streptophyta</taxon>
        <taxon>Embryophyta</taxon>
        <taxon>Tracheophyta</taxon>
        <taxon>Spermatophyta</taxon>
        <taxon>Magnoliopsida</taxon>
        <taxon>eudicotyledons</taxon>
        <taxon>Gunneridae</taxon>
        <taxon>Pentapetalae</taxon>
        <taxon>rosids</taxon>
        <taxon>malvids</taxon>
        <taxon>Brassicales</taxon>
        <taxon>Brassicaceae</taxon>
        <taxon>Arabideae</taxon>
        <taxon>Arabis</taxon>
    </lineage>
</organism>
<dbReference type="EMBL" id="CABITT030000001">
    <property type="protein sequence ID" value="VVA93157.1"/>
    <property type="molecule type" value="Genomic_DNA"/>
</dbReference>
<accession>A0A565AUW5</accession>
<evidence type="ECO:0000313" key="2">
    <source>
        <dbReference type="EMBL" id="VVA93157.1"/>
    </source>
</evidence>
<sequence>MFLSMSLTTREHVALTGFDGVTTMTIGTIKMAVCAGGITKIVKFVVIDKSWGRPGSSLSERCHRPIISASNSRPQQESTQSEDARGLHACASSPSRNCDGYPVASLT</sequence>
<keyword evidence="3" id="KW-1185">Reference proteome</keyword>
<evidence type="ECO:0000256" key="1">
    <source>
        <dbReference type="SAM" id="MobiDB-lite"/>
    </source>
</evidence>
<feature type="region of interest" description="Disordered" evidence="1">
    <location>
        <begin position="66"/>
        <end position="107"/>
    </location>
</feature>
<protein>
    <submittedName>
        <fullName evidence="2">Uncharacterized protein</fullName>
    </submittedName>
</protein>